<protein>
    <submittedName>
        <fullName evidence="3">Uncharacterized protein</fullName>
    </submittedName>
</protein>
<feature type="chain" id="PRO_5044773059" evidence="2">
    <location>
        <begin position="20"/>
        <end position="147"/>
    </location>
</feature>
<feature type="signal peptide" evidence="2">
    <location>
        <begin position="1"/>
        <end position="19"/>
    </location>
</feature>
<evidence type="ECO:0000313" key="3">
    <source>
        <dbReference type="EMBL" id="KAK7481833.1"/>
    </source>
</evidence>
<proteinExistence type="predicted"/>
<keyword evidence="4" id="KW-1185">Reference proteome</keyword>
<comment type="caution">
    <text evidence="3">The sequence shown here is derived from an EMBL/GenBank/DDBJ whole genome shotgun (WGS) entry which is preliminary data.</text>
</comment>
<name>A0ABD0K438_9CAEN</name>
<evidence type="ECO:0000256" key="1">
    <source>
        <dbReference type="SAM" id="MobiDB-lite"/>
    </source>
</evidence>
<feature type="non-terminal residue" evidence="3">
    <location>
        <position position="147"/>
    </location>
</feature>
<sequence length="147" mass="16551">MAYATAVIVFLCLTVRVLSAPVEERRQKRSDDPSPLETVVENLSQQVASLTAKYNAQQAQLVNRQCNRHHHKIYTRANFRRQATMAYSGVVVMFLCLTIGVSSEPLDSEERREKRSDDPSPLETVVENLSQQVASLTAKYNAQQAQL</sequence>
<keyword evidence="2" id="KW-0732">Signal</keyword>
<dbReference type="Proteomes" id="UP001519460">
    <property type="component" value="Unassembled WGS sequence"/>
</dbReference>
<evidence type="ECO:0000256" key="2">
    <source>
        <dbReference type="SAM" id="SignalP"/>
    </source>
</evidence>
<evidence type="ECO:0000313" key="4">
    <source>
        <dbReference type="Proteomes" id="UP001519460"/>
    </source>
</evidence>
<reference evidence="3 4" key="1">
    <citation type="journal article" date="2023" name="Sci. Data">
        <title>Genome assembly of the Korean intertidal mud-creeper Batillaria attramentaria.</title>
        <authorList>
            <person name="Patra A.K."/>
            <person name="Ho P.T."/>
            <person name="Jun S."/>
            <person name="Lee S.J."/>
            <person name="Kim Y."/>
            <person name="Won Y.J."/>
        </authorList>
    </citation>
    <scope>NUCLEOTIDE SEQUENCE [LARGE SCALE GENOMIC DNA]</scope>
    <source>
        <strain evidence="3">Wonlab-2016</strain>
    </source>
</reference>
<feature type="region of interest" description="Disordered" evidence="1">
    <location>
        <begin position="104"/>
        <end position="123"/>
    </location>
</feature>
<gene>
    <name evidence="3" type="ORF">BaRGS_00026859</name>
</gene>
<organism evidence="3 4">
    <name type="scientific">Batillaria attramentaria</name>
    <dbReference type="NCBI Taxonomy" id="370345"/>
    <lineage>
        <taxon>Eukaryota</taxon>
        <taxon>Metazoa</taxon>
        <taxon>Spiralia</taxon>
        <taxon>Lophotrochozoa</taxon>
        <taxon>Mollusca</taxon>
        <taxon>Gastropoda</taxon>
        <taxon>Caenogastropoda</taxon>
        <taxon>Sorbeoconcha</taxon>
        <taxon>Cerithioidea</taxon>
        <taxon>Batillariidae</taxon>
        <taxon>Batillaria</taxon>
    </lineage>
</organism>
<dbReference type="AlphaFoldDB" id="A0ABD0K438"/>
<feature type="compositionally biased region" description="Basic and acidic residues" evidence="1">
    <location>
        <begin position="108"/>
        <end position="118"/>
    </location>
</feature>
<accession>A0ABD0K438</accession>
<dbReference type="EMBL" id="JACVVK020000255">
    <property type="protein sequence ID" value="KAK7481833.1"/>
    <property type="molecule type" value="Genomic_DNA"/>
</dbReference>